<reference evidence="2 3" key="1">
    <citation type="submission" date="2016-11" db="EMBL/GenBank/DDBJ databases">
        <authorList>
            <person name="Jaros S."/>
            <person name="Januszkiewicz K."/>
            <person name="Wedrychowicz H."/>
        </authorList>
    </citation>
    <scope>NUCLEOTIDE SEQUENCE [LARGE SCALE GENOMIC DNA]</scope>
    <source>
        <strain evidence="2 3">DSM 15970</strain>
    </source>
</reference>
<evidence type="ECO:0000313" key="2">
    <source>
        <dbReference type="EMBL" id="SHJ37129.1"/>
    </source>
</evidence>
<sequence length="199" mass="22588">MALVDCKEPVFDRQVDKILGMLEDGTDRVEIAEKLGYKNPMSLDNYMRWRNFSWDSRQRNFVPATERYSGRGRDNLMQLHGTSKAALIISLFSQGESDAKDIARQVGFDTHTELASYMKRKGYEWDSLKGNYIKTSGDKIQQSGGHAHLDENASMAVMLENILPLLKNLQNTDQQPSISEEKQSLPRYQVKVNGSPCVP</sequence>
<keyword evidence="3" id="KW-1185">Reference proteome</keyword>
<accession>A0A1M6IS32</accession>
<dbReference type="Proteomes" id="UP000184342">
    <property type="component" value="Unassembled WGS sequence"/>
</dbReference>
<dbReference type="STRING" id="1122934.SAMN02745691_01834"/>
<gene>
    <name evidence="2" type="ORF">SAMN02745691_01834</name>
</gene>
<name>A0A1M6IS32_9FIRM</name>
<evidence type="ECO:0000313" key="3">
    <source>
        <dbReference type="Proteomes" id="UP000184342"/>
    </source>
</evidence>
<organism evidence="2 3">
    <name type="scientific">Parasporobacterium paucivorans DSM 15970</name>
    <dbReference type="NCBI Taxonomy" id="1122934"/>
    <lineage>
        <taxon>Bacteria</taxon>
        <taxon>Bacillati</taxon>
        <taxon>Bacillota</taxon>
        <taxon>Clostridia</taxon>
        <taxon>Lachnospirales</taxon>
        <taxon>Lachnospiraceae</taxon>
        <taxon>Parasporobacterium</taxon>
    </lineage>
</organism>
<dbReference type="OrthoDB" id="2373107at2"/>
<dbReference type="AlphaFoldDB" id="A0A1M6IS32"/>
<dbReference type="RefSeq" id="WP_073994120.1">
    <property type="nucleotide sequence ID" value="NZ_FQYT01000019.1"/>
</dbReference>
<evidence type="ECO:0000256" key="1">
    <source>
        <dbReference type="SAM" id="MobiDB-lite"/>
    </source>
</evidence>
<protein>
    <submittedName>
        <fullName evidence="2">Uncharacterized protein</fullName>
    </submittedName>
</protein>
<feature type="region of interest" description="Disordered" evidence="1">
    <location>
        <begin position="173"/>
        <end position="199"/>
    </location>
</feature>
<proteinExistence type="predicted"/>
<dbReference type="EMBL" id="FQYT01000019">
    <property type="protein sequence ID" value="SHJ37129.1"/>
    <property type="molecule type" value="Genomic_DNA"/>
</dbReference>